<keyword evidence="3" id="KW-1185">Reference proteome</keyword>
<sequence length="309" mass="34439">MAEDLDNQIDQDFSPLLRIYKSGRVERLLGSEVVTPSTDPSTGVSSKDLLIDPTTGLSVRLYLPAGHPHPDPNLPLLIYFHGGAFCVESASSPTYHNYLNALVARSNITVVSVDYRRAPEHPLPAAYDDSWAVLRWAANLADFKRVFLAGDSAGANIAHRMAMMAGNEGSDLGMKIKGMALIHSYFWGRDALEGESEDLKFREGMERMWRFVCPSTTEGTDDVWANPLREPVERLARLGCQKVMVWVAEKDILRTRGVAYCEALKKSGWNGDVKLGEHEGQGHCFHLLDPQSQQALEFLEDFGKFLNQE</sequence>
<dbReference type="RefSeq" id="XP_039127930.1">
    <property type="nucleotide sequence ID" value="XM_039271996.1"/>
</dbReference>
<dbReference type="PANTHER" id="PTHR23024">
    <property type="entry name" value="ARYLACETAMIDE DEACETYLASE"/>
    <property type="match status" value="1"/>
</dbReference>
<feature type="domain" description="Alpha/beta hydrolase fold-3" evidence="2">
    <location>
        <begin position="77"/>
        <end position="286"/>
    </location>
</feature>
<evidence type="ECO:0000313" key="3">
    <source>
        <dbReference type="Proteomes" id="UP001515500"/>
    </source>
</evidence>
<protein>
    <submittedName>
        <fullName evidence="4">Probable carboxylesterase 12</fullName>
    </submittedName>
</protein>
<dbReference type="PANTHER" id="PTHR23024:SF577">
    <property type="entry name" value="CARBOXYLESTERASE 2-RELATED"/>
    <property type="match status" value="1"/>
</dbReference>
<name>A0AB40BKK2_DIOCR</name>
<dbReference type="InterPro" id="IPR029058">
    <property type="entry name" value="AB_hydrolase_fold"/>
</dbReference>
<proteinExistence type="predicted"/>
<dbReference type="InterPro" id="IPR013094">
    <property type="entry name" value="AB_hydrolase_3"/>
</dbReference>
<accession>A0AB40BKK2</accession>
<dbReference type="InterPro" id="IPR050466">
    <property type="entry name" value="Carboxylest/Gibb_receptor"/>
</dbReference>
<dbReference type="Proteomes" id="UP001515500">
    <property type="component" value="Chromosome 6"/>
</dbReference>
<dbReference type="InterPro" id="IPR033140">
    <property type="entry name" value="Lipase_GDXG_put_SER_AS"/>
</dbReference>
<evidence type="ECO:0000259" key="2">
    <source>
        <dbReference type="Pfam" id="PF07859"/>
    </source>
</evidence>
<dbReference type="SUPFAM" id="SSF53474">
    <property type="entry name" value="alpha/beta-Hydrolases"/>
    <property type="match status" value="1"/>
</dbReference>
<dbReference type="PROSITE" id="PS01174">
    <property type="entry name" value="LIPASE_GDXG_SER"/>
    <property type="match status" value="1"/>
</dbReference>
<organism evidence="3 4">
    <name type="scientific">Dioscorea cayennensis subsp. rotundata</name>
    <name type="common">White Guinea yam</name>
    <name type="synonym">Dioscorea rotundata</name>
    <dbReference type="NCBI Taxonomy" id="55577"/>
    <lineage>
        <taxon>Eukaryota</taxon>
        <taxon>Viridiplantae</taxon>
        <taxon>Streptophyta</taxon>
        <taxon>Embryophyta</taxon>
        <taxon>Tracheophyta</taxon>
        <taxon>Spermatophyta</taxon>
        <taxon>Magnoliopsida</taxon>
        <taxon>Liliopsida</taxon>
        <taxon>Dioscoreales</taxon>
        <taxon>Dioscoreaceae</taxon>
        <taxon>Dioscorea</taxon>
    </lineage>
</organism>
<gene>
    <name evidence="4" type="primary">LOC120264006</name>
</gene>
<evidence type="ECO:0000256" key="1">
    <source>
        <dbReference type="PROSITE-ProRule" id="PRU10038"/>
    </source>
</evidence>
<reference evidence="4" key="1">
    <citation type="submission" date="2025-08" db="UniProtKB">
        <authorList>
            <consortium name="RefSeq"/>
        </authorList>
    </citation>
    <scope>IDENTIFICATION</scope>
</reference>
<dbReference type="AlphaFoldDB" id="A0AB40BKK2"/>
<evidence type="ECO:0000313" key="4">
    <source>
        <dbReference type="RefSeq" id="XP_039127930.1"/>
    </source>
</evidence>
<feature type="active site" evidence="1">
    <location>
        <position position="152"/>
    </location>
</feature>
<dbReference type="Gene3D" id="3.40.50.1820">
    <property type="entry name" value="alpha/beta hydrolase"/>
    <property type="match status" value="1"/>
</dbReference>
<dbReference type="GeneID" id="120264006"/>
<dbReference type="Pfam" id="PF07859">
    <property type="entry name" value="Abhydrolase_3"/>
    <property type="match status" value="1"/>
</dbReference>
<dbReference type="GO" id="GO:0016787">
    <property type="term" value="F:hydrolase activity"/>
    <property type="evidence" value="ECO:0007669"/>
    <property type="project" value="InterPro"/>
</dbReference>